<name>A0A915D9R1_9BILA</name>
<proteinExistence type="predicted"/>
<organism evidence="1 2">
    <name type="scientific">Ditylenchus dipsaci</name>
    <dbReference type="NCBI Taxonomy" id="166011"/>
    <lineage>
        <taxon>Eukaryota</taxon>
        <taxon>Metazoa</taxon>
        <taxon>Ecdysozoa</taxon>
        <taxon>Nematoda</taxon>
        <taxon>Chromadorea</taxon>
        <taxon>Rhabditida</taxon>
        <taxon>Tylenchina</taxon>
        <taxon>Tylenchomorpha</taxon>
        <taxon>Sphaerularioidea</taxon>
        <taxon>Anguinidae</taxon>
        <taxon>Anguininae</taxon>
        <taxon>Ditylenchus</taxon>
    </lineage>
</organism>
<keyword evidence="1" id="KW-1185">Reference proteome</keyword>
<evidence type="ECO:0000313" key="2">
    <source>
        <dbReference type="WBParaSite" id="jg1691"/>
    </source>
</evidence>
<dbReference type="AlphaFoldDB" id="A0A915D9R1"/>
<accession>A0A915D9R1</accession>
<dbReference type="Proteomes" id="UP000887574">
    <property type="component" value="Unplaced"/>
</dbReference>
<evidence type="ECO:0000313" key="1">
    <source>
        <dbReference type="Proteomes" id="UP000887574"/>
    </source>
</evidence>
<protein>
    <submittedName>
        <fullName evidence="2">Uncharacterized protein</fullName>
    </submittedName>
</protein>
<sequence length="75" mass="8600">MCSLVRWQYPSPPELSFYGKRNVELVINLYFTNQKDVLQLFIGGGRCVSMLNNSETTTTATIKPKKKVLRSFELV</sequence>
<reference evidence="2" key="1">
    <citation type="submission" date="2022-11" db="UniProtKB">
        <authorList>
            <consortium name="WormBaseParasite"/>
        </authorList>
    </citation>
    <scope>IDENTIFICATION</scope>
</reference>
<dbReference type="WBParaSite" id="jg1691">
    <property type="protein sequence ID" value="jg1691"/>
    <property type="gene ID" value="jg1691"/>
</dbReference>